<comment type="caution">
    <text evidence="2">The sequence shown here is derived from an EMBL/GenBank/DDBJ whole genome shotgun (WGS) entry which is preliminary data.</text>
</comment>
<feature type="compositionally biased region" description="Polar residues" evidence="1">
    <location>
        <begin position="10"/>
        <end position="19"/>
    </location>
</feature>
<feature type="region of interest" description="Disordered" evidence="1">
    <location>
        <begin position="1"/>
        <end position="29"/>
    </location>
</feature>
<feature type="compositionally biased region" description="Acidic residues" evidence="1">
    <location>
        <begin position="223"/>
        <end position="240"/>
    </location>
</feature>
<evidence type="ECO:0000256" key="1">
    <source>
        <dbReference type="SAM" id="MobiDB-lite"/>
    </source>
</evidence>
<evidence type="ECO:0000313" key="2">
    <source>
        <dbReference type="EMBL" id="VDI04107.1"/>
    </source>
</evidence>
<dbReference type="Proteomes" id="UP000596742">
    <property type="component" value="Unassembled WGS sequence"/>
</dbReference>
<feature type="compositionally biased region" description="Acidic residues" evidence="1">
    <location>
        <begin position="274"/>
        <end position="287"/>
    </location>
</feature>
<protein>
    <submittedName>
        <fullName evidence="2">Uncharacterized protein</fullName>
    </submittedName>
</protein>
<dbReference type="EMBL" id="UYJE01001673">
    <property type="protein sequence ID" value="VDI04107.1"/>
    <property type="molecule type" value="Genomic_DNA"/>
</dbReference>
<organism evidence="2 3">
    <name type="scientific">Mytilus galloprovincialis</name>
    <name type="common">Mediterranean mussel</name>
    <dbReference type="NCBI Taxonomy" id="29158"/>
    <lineage>
        <taxon>Eukaryota</taxon>
        <taxon>Metazoa</taxon>
        <taxon>Spiralia</taxon>
        <taxon>Lophotrochozoa</taxon>
        <taxon>Mollusca</taxon>
        <taxon>Bivalvia</taxon>
        <taxon>Autobranchia</taxon>
        <taxon>Pteriomorphia</taxon>
        <taxon>Mytilida</taxon>
        <taxon>Mytiloidea</taxon>
        <taxon>Mytilidae</taxon>
        <taxon>Mytilinae</taxon>
        <taxon>Mytilus</taxon>
    </lineage>
</organism>
<evidence type="ECO:0000313" key="3">
    <source>
        <dbReference type="Proteomes" id="UP000596742"/>
    </source>
</evidence>
<reference evidence="2" key="1">
    <citation type="submission" date="2018-11" db="EMBL/GenBank/DDBJ databases">
        <authorList>
            <person name="Alioto T."/>
            <person name="Alioto T."/>
        </authorList>
    </citation>
    <scope>NUCLEOTIDE SEQUENCE</scope>
</reference>
<proteinExistence type="predicted"/>
<sequence>MTGEMEQTSKKSYFSQRNGSRGAGNGYNQKQNYVRDAKSYQRDCTVRIEVINTDVIGERIVIEDIETVTGLNSVLAVVKNDAMSYDITLDSKQTAFRLVQEGIDIANNEYQVSMLHSDITVVSIMQLPSFISDDDIRSKLVSKGVKIVSPIYRRAIPGTQVADGTRFMRCKFPRVIRVYVRCQDCRKHPCVCTCDTCTEKSDRCTCNKQNDENGPEIVNITGENDDEDMSEVWSEEDVADTDPKTTVPIEVNVVQNKPKSHPQEENRKRKMDSDTESNNEITDDELLNLDNEEDVNENINLDKDFSDGKKLKIASNDAPPGTILSLGRVKMKLKLSRVALMMKAPSLVTKKSPWKVQMKMSLLSVLMVKMTPK</sequence>
<gene>
    <name evidence="2" type="ORF">MGAL_10B040427</name>
</gene>
<keyword evidence="3" id="KW-1185">Reference proteome</keyword>
<name>A0A8B6CHB8_MYTGA</name>
<dbReference type="AlphaFoldDB" id="A0A8B6CHB8"/>
<dbReference type="OrthoDB" id="10413806at2759"/>
<accession>A0A8B6CHB8</accession>
<feature type="region of interest" description="Disordered" evidence="1">
    <location>
        <begin position="208"/>
        <end position="287"/>
    </location>
</feature>
<feature type="compositionally biased region" description="Basic and acidic residues" evidence="1">
    <location>
        <begin position="261"/>
        <end position="273"/>
    </location>
</feature>